<feature type="compositionally biased region" description="Basic and acidic residues" evidence="1">
    <location>
        <begin position="294"/>
        <end position="304"/>
    </location>
</feature>
<reference evidence="2" key="1">
    <citation type="submission" date="2025-08" db="UniProtKB">
        <authorList>
            <consortium name="RefSeq"/>
        </authorList>
    </citation>
    <scope>IDENTIFICATION</scope>
</reference>
<dbReference type="KEGG" id="nta:107788321"/>
<gene>
    <name evidence="2" type="primary">LOC107788321</name>
</gene>
<dbReference type="OMA" id="ECEEMRA"/>
<name>A0A1S3ZMK3_TOBAC</name>
<dbReference type="AlphaFoldDB" id="A0A1S3ZMK3"/>
<feature type="region of interest" description="Disordered" evidence="1">
    <location>
        <begin position="294"/>
        <end position="316"/>
    </location>
</feature>
<organism evidence="2">
    <name type="scientific">Nicotiana tabacum</name>
    <name type="common">Common tobacco</name>
    <dbReference type="NCBI Taxonomy" id="4097"/>
    <lineage>
        <taxon>Eukaryota</taxon>
        <taxon>Viridiplantae</taxon>
        <taxon>Streptophyta</taxon>
        <taxon>Embryophyta</taxon>
        <taxon>Tracheophyta</taxon>
        <taxon>Spermatophyta</taxon>
        <taxon>Magnoliopsida</taxon>
        <taxon>eudicotyledons</taxon>
        <taxon>Gunneridae</taxon>
        <taxon>Pentapetalae</taxon>
        <taxon>asterids</taxon>
        <taxon>lamiids</taxon>
        <taxon>Solanales</taxon>
        <taxon>Solanaceae</taxon>
        <taxon>Nicotianoideae</taxon>
        <taxon>Nicotianeae</taxon>
        <taxon>Nicotiana</taxon>
    </lineage>
</organism>
<sequence length="723" mass="82242">MVSIFLQAQEADYYPNMMSALGKPFAEAIKIGEMVENGLKTGRILSQSAIRATSQAIQGGSGGGANRKKKEEATMATSSVRKPHPSRFHFSERAPQHYYPHQDAAYAMNLQPYTVMNAQPYIRPQQQFHQKRAQFPRNQPPHQAQYNPRPPQNNLPYNARTREPPRKTDFTPIGESYSNLFPKLFQMGLLQPVPSNRQNPESPSYQPDVRCAYHSGVEGHDTKSCWTLKRVVENLIEQKRIMLKDEDIPNVTNNPLPAHNHGPIIGMICEDKEFDPVLRAIIAIADIEKKPKTYAKQEKGDKKSKTPPQNIEKAVETKTEVVPSKDAVLYVPRGSNKGQVTLSPPRRFELNKGSKMYVPKGTYAERGPIISPRLNEPVIIGRAPQRPMTDPTTVPWNYNKAVVAYKGKEILGEVNETNPTEKYLNLEELNDSTKRHFPLKKPVSDEEAEEFFRKMKTADYEIIDQLRKSPAQVSLLSLLMNSTEHQKVLIKTLSEAYVPIETTVEQLERMAERFFMINQISFSKNDLPPEGTAHNKALHLTVKCEGYYVKRVMLDGGSRVDICPLSTLQRMEIETGRIRPNNVCVRAFDGIKRDTLGEIDLILTIGPVDFEVTFQFFGVGFYAEEADVMWANQRKSNGWVLSQPISHLYRTFVKPKYIEEREDETFTTEEIEEICGVMRQILYETHMVQPGEGSSTAEVLYMGPGAKLQNWKATPFPIKRESW</sequence>
<evidence type="ECO:0000256" key="1">
    <source>
        <dbReference type="SAM" id="MobiDB-lite"/>
    </source>
</evidence>
<dbReference type="PaxDb" id="4097-A0A1S3ZMK3"/>
<feature type="region of interest" description="Disordered" evidence="1">
    <location>
        <begin position="127"/>
        <end position="173"/>
    </location>
</feature>
<evidence type="ECO:0000313" key="2">
    <source>
        <dbReference type="RefSeq" id="XP_016465488.1"/>
    </source>
</evidence>
<feature type="compositionally biased region" description="Polar residues" evidence="1">
    <location>
        <begin position="136"/>
        <end position="147"/>
    </location>
</feature>
<feature type="compositionally biased region" description="Basic and acidic residues" evidence="1">
    <location>
        <begin position="160"/>
        <end position="169"/>
    </location>
</feature>
<proteinExistence type="predicted"/>
<dbReference type="CDD" id="cd00303">
    <property type="entry name" value="retropepsin_like"/>
    <property type="match status" value="1"/>
</dbReference>
<dbReference type="OrthoDB" id="1747505at2759"/>
<feature type="region of interest" description="Disordered" evidence="1">
    <location>
        <begin position="55"/>
        <end position="87"/>
    </location>
</feature>
<dbReference type="RefSeq" id="XP_016465488.1">
    <property type="nucleotide sequence ID" value="XM_016610002.1"/>
</dbReference>
<dbReference type="PANTHER" id="PTHR32108">
    <property type="entry name" value="DNA-DIRECTED RNA POLYMERASE SUBUNIT ALPHA"/>
    <property type="match status" value="1"/>
</dbReference>
<accession>A0A1S3ZMK3</accession>
<dbReference type="PANTHER" id="PTHR32108:SF9">
    <property type="entry name" value="REVERSE TRANSCRIPTASE RNASE H-LIKE DOMAIN-CONTAINING PROTEIN"/>
    <property type="match status" value="1"/>
</dbReference>
<protein>
    <submittedName>
        <fullName evidence="2">Uncharacterized protein</fullName>
    </submittedName>
</protein>